<dbReference type="RefSeq" id="XP_013257289.1">
    <property type="nucleotide sequence ID" value="XM_013401835.1"/>
</dbReference>
<sequence length="476" mass="53571">MADKAERPVDEIERTSSPEDVPVDSKLHGEEDWTAEEERKLVRKIDWRILPYLSLVFGLSLLDRSNISAAYIAGMGTDLDLAVGSRYSIALLLFFITYALCEIPSNLIIRRIGARWWLSFLITLWGVSVLCMGFVKSWIPLTILRLLLGIFEAGLFPGSIFIISSWYKTYETARRVSTFYMASLLASGFNGIVRPGLTHLKRWRWIFIIEGAITVACGLLAPIFLGEFPEKTRWLTERQRHIATLRIANERSGREYEHPSLWQGLRMLMDWKVGVYALQYYVAASSVYSLAYFIPIILRQGLGYSYALSQILTSPPYLFTVVMSILTAWLSDKMKLRWPTRTLTRAFRSVVGLLIVLYAKPPGVRLFGTFLAVFGTQANVPGSLAYGQNQTALPQKKGLVAAAMITAGAAGGITGSTIFRAQDAPLYLPGMWVTIVFQILYFFGTMAMSLWFKKRNREADEKGVVLEGVVGFRYAP</sequence>
<dbReference type="HOGENOM" id="CLU_001265_0_1_1"/>
<keyword evidence="3 7" id="KW-0812">Transmembrane</keyword>
<keyword evidence="5 7" id="KW-0472">Membrane</keyword>
<dbReference type="GeneID" id="25284051"/>
<dbReference type="InterPro" id="IPR036259">
    <property type="entry name" value="MFS_trans_sf"/>
</dbReference>
<accession>A0A072P3J6</accession>
<comment type="caution">
    <text evidence="9">The sequence shown here is derived from an EMBL/GenBank/DDBJ whole genome shotgun (WGS) entry which is preliminary data.</text>
</comment>
<keyword evidence="10" id="KW-1185">Reference proteome</keyword>
<evidence type="ECO:0000256" key="6">
    <source>
        <dbReference type="SAM" id="MobiDB-lite"/>
    </source>
</evidence>
<dbReference type="AlphaFoldDB" id="A0A072P3J6"/>
<organism evidence="9 10">
    <name type="scientific">Exophiala aquamarina CBS 119918</name>
    <dbReference type="NCBI Taxonomy" id="1182545"/>
    <lineage>
        <taxon>Eukaryota</taxon>
        <taxon>Fungi</taxon>
        <taxon>Dikarya</taxon>
        <taxon>Ascomycota</taxon>
        <taxon>Pezizomycotina</taxon>
        <taxon>Eurotiomycetes</taxon>
        <taxon>Chaetothyriomycetidae</taxon>
        <taxon>Chaetothyriales</taxon>
        <taxon>Herpotrichiellaceae</taxon>
        <taxon>Exophiala</taxon>
    </lineage>
</organism>
<feature type="transmembrane region" description="Helical" evidence="7">
    <location>
        <begin position="147"/>
        <end position="167"/>
    </location>
</feature>
<evidence type="ECO:0000256" key="5">
    <source>
        <dbReference type="ARBA" id="ARBA00023136"/>
    </source>
</evidence>
<evidence type="ECO:0000313" key="9">
    <source>
        <dbReference type="EMBL" id="KEF54699.1"/>
    </source>
</evidence>
<feature type="transmembrane region" description="Helical" evidence="7">
    <location>
        <begin position="116"/>
        <end position="135"/>
    </location>
</feature>
<feature type="transmembrane region" description="Helical" evidence="7">
    <location>
        <begin position="87"/>
        <end position="109"/>
    </location>
</feature>
<feature type="transmembrane region" description="Helical" evidence="7">
    <location>
        <begin position="399"/>
        <end position="419"/>
    </location>
</feature>
<feature type="transmembrane region" description="Helical" evidence="7">
    <location>
        <begin position="49"/>
        <end position="67"/>
    </location>
</feature>
<name>A0A072P3J6_9EURO</name>
<dbReference type="PANTHER" id="PTHR43791">
    <property type="entry name" value="PERMEASE-RELATED"/>
    <property type="match status" value="1"/>
</dbReference>
<evidence type="ECO:0000313" key="10">
    <source>
        <dbReference type="Proteomes" id="UP000027920"/>
    </source>
</evidence>
<dbReference type="Gene3D" id="1.20.1250.20">
    <property type="entry name" value="MFS general substrate transporter like domains"/>
    <property type="match status" value="2"/>
</dbReference>
<evidence type="ECO:0000259" key="8">
    <source>
        <dbReference type="PROSITE" id="PS50850"/>
    </source>
</evidence>
<keyword evidence="4 7" id="KW-1133">Transmembrane helix</keyword>
<dbReference type="GO" id="GO:0016020">
    <property type="term" value="C:membrane"/>
    <property type="evidence" value="ECO:0007669"/>
    <property type="project" value="UniProtKB-SubCell"/>
</dbReference>
<dbReference type="InterPro" id="IPR020846">
    <property type="entry name" value="MFS_dom"/>
</dbReference>
<feature type="transmembrane region" description="Helical" evidence="7">
    <location>
        <begin position="304"/>
        <end position="330"/>
    </location>
</feature>
<proteinExistence type="predicted"/>
<dbReference type="GO" id="GO:0022857">
    <property type="term" value="F:transmembrane transporter activity"/>
    <property type="evidence" value="ECO:0007669"/>
    <property type="project" value="InterPro"/>
</dbReference>
<feature type="transmembrane region" description="Helical" evidence="7">
    <location>
        <begin position="273"/>
        <end position="298"/>
    </location>
</feature>
<feature type="domain" description="Major facilitator superfamily (MFS) profile" evidence="8">
    <location>
        <begin position="49"/>
        <end position="456"/>
    </location>
</feature>
<feature type="region of interest" description="Disordered" evidence="6">
    <location>
        <begin position="1"/>
        <end position="28"/>
    </location>
</feature>
<gene>
    <name evidence="9" type="ORF">A1O9_09141</name>
</gene>
<evidence type="ECO:0000256" key="4">
    <source>
        <dbReference type="ARBA" id="ARBA00022989"/>
    </source>
</evidence>
<feature type="transmembrane region" description="Helical" evidence="7">
    <location>
        <begin position="179"/>
        <end position="197"/>
    </location>
</feature>
<dbReference type="SUPFAM" id="SSF103473">
    <property type="entry name" value="MFS general substrate transporter"/>
    <property type="match status" value="1"/>
</dbReference>
<comment type="subcellular location">
    <subcellularLocation>
        <location evidence="1">Membrane</location>
        <topology evidence="1">Multi-pass membrane protein</topology>
    </subcellularLocation>
</comment>
<keyword evidence="2" id="KW-0813">Transport</keyword>
<dbReference type="PANTHER" id="PTHR43791:SF47">
    <property type="entry name" value="MAJOR FACILITATOR SUPERFAMILY (MFS) PROFILE DOMAIN-CONTAINING PROTEIN-RELATED"/>
    <property type="match status" value="1"/>
</dbReference>
<dbReference type="FunFam" id="1.20.1250.20:FF:000018">
    <property type="entry name" value="MFS transporter permease"/>
    <property type="match status" value="1"/>
</dbReference>
<protein>
    <recommendedName>
        <fullName evidence="8">Major facilitator superfamily (MFS) profile domain-containing protein</fullName>
    </recommendedName>
</protein>
<dbReference type="PROSITE" id="PS50850">
    <property type="entry name" value="MFS"/>
    <property type="match status" value="1"/>
</dbReference>
<dbReference type="VEuPathDB" id="FungiDB:A1O9_09141"/>
<feature type="transmembrane region" description="Helical" evidence="7">
    <location>
        <begin position="431"/>
        <end position="452"/>
    </location>
</feature>
<evidence type="ECO:0000256" key="3">
    <source>
        <dbReference type="ARBA" id="ARBA00022692"/>
    </source>
</evidence>
<feature type="transmembrane region" description="Helical" evidence="7">
    <location>
        <begin position="203"/>
        <end position="225"/>
    </location>
</feature>
<evidence type="ECO:0000256" key="2">
    <source>
        <dbReference type="ARBA" id="ARBA00022448"/>
    </source>
</evidence>
<reference evidence="9 10" key="1">
    <citation type="submission" date="2013-03" db="EMBL/GenBank/DDBJ databases">
        <title>The Genome Sequence of Exophiala aquamarina CBS 119918.</title>
        <authorList>
            <consortium name="The Broad Institute Genomics Platform"/>
            <person name="Cuomo C."/>
            <person name="de Hoog S."/>
            <person name="Gorbushina A."/>
            <person name="Walker B."/>
            <person name="Young S.K."/>
            <person name="Zeng Q."/>
            <person name="Gargeya S."/>
            <person name="Fitzgerald M."/>
            <person name="Haas B."/>
            <person name="Abouelleil A."/>
            <person name="Allen A.W."/>
            <person name="Alvarado L."/>
            <person name="Arachchi H.M."/>
            <person name="Berlin A.M."/>
            <person name="Chapman S.B."/>
            <person name="Gainer-Dewar J."/>
            <person name="Goldberg J."/>
            <person name="Griggs A."/>
            <person name="Gujja S."/>
            <person name="Hansen M."/>
            <person name="Howarth C."/>
            <person name="Imamovic A."/>
            <person name="Ireland A."/>
            <person name="Larimer J."/>
            <person name="McCowan C."/>
            <person name="Murphy C."/>
            <person name="Pearson M."/>
            <person name="Poon T.W."/>
            <person name="Priest M."/>
            <person name="Roberts A."/>
            <person name="Saif S."/>
            <person name="Shea T."/>
            <person name="Sisk P."/>
            <person name="Sykes S."/>
            <person name="Wortman J."/>
            <person name="Nusbaum C."/>
            <person name="Birren B."/>
        </authorList>
    </citation>
    <scope>NUCLEOTIDE SEQUENCE [LARGE SCALE GENOMIC DNA]</scope>
    <source>
        <strain evidence="9 10">CBS 119918</strain>
    </source>
</reference>
<dbReference type="Proteomes" id="UP000027920">
    <property type="component" value="Unassembled WGS sequence"/>
</dbReference>
<dbReference type="EMBL" id="AMGV01000009">
    <property type="protein sequence ID" value="KEF54699.1"/>
    <property type="molecule type" value="Genomic_DNA"/>
</dbReference>
<evidence type="ECO:0000256" key="7">
    <source>
        <dbReference type="SAM" id="Phobius"/>
    </source>
</evidence>
<dbReference type="Pfam" id="PF07690">
    <property type="entry name" value="MFS_1"/>
    <property type="match status" value="1"/>
</dbReference>
<dbReference type="OrthoDB" id="3639251at2759"/>
<evidence type="ECO:0000256" key="1">
    <source>
        <dbReference type="ARBA" id="ARBA00004141"/>
    </source>
</evidence>
<dbReference type="InterPro" id="IPR011701">
    <property type="entry name" value="MFS"/>
</dbReference>